<sequence length="113" mass="12540">MARRIKAPKAAQLLVGGWSYQVDKPRTLWRWAWITTEGAPVASVRVTVDRDSNGLRLSVVDQRIDGVSFPVNTILRDVASRDLFKAAEELLLDAACKQLRLAAAQTVEEVDHA</sequence>
<reference evidence="1 2" key="1">
    <citation type="journal article" date="2019" name="Int. J. Syst. Evol. Microbiol.">
        <title>The Global Catalogue of Microorganisms (GCM) 10K type strain sequencing project: providing services to taxonomists for standard genome sequencing and annotation.</title>
        <authorList>
            <consortium name="The Broad Institute Genomics Platform"/>
            <consortium name="The Broad Institute Genome Sequencing Center for Infectious Disease"/>
            <person name="Wu L."/>
            <person name="Ma J."/>
        </authorList>
    </citation>
    <scope>NUCLEOTIDE SEQUENCE [LARGE SCALE GENOMIC DNA]</scope>
    <source>
        <strain evidence="1 2">JCM 6238</strain>
    </source>
</reference>
<accession>A0ABN3GHP9</accession>
<organism evidence="1 2">
    <name type="scientific">Glycomyces rutgersensis</name>
    <dbReference type="NCBI Taxonomy" id="58115"/>
    <lineage>
        <taxon>Bacteria</taxon>
        <taxon>Bacillati</taxon>
        <taxon>Actinomycetota</taxon>
        <taxon>Actinomycetes</taxon>
        <taxon>Glycomycetales</taxon>
        <taxon>Glycomycetaceae</taxon>
        <taxon>Glycomyces</taxon>
    </lineage>
</organism>
<proteinExistence type="predicted"/>
<dbReference type="Proteomes" id="UP001501584">
    <property type="component" value="Unassembled WGS sequence"/>
</dbReference>
<protein>
    <submittedName>
        <fullName evidence="1">Uncharacterized protein</fullName>
    </submittedName>
</protein>
<gene>
    <name evidence="1" type="ORF">GCM10010403_52050</name>
</gene>
<keyword evidence="2" id="KW-1185">Reference proteome</keyword>
<name>A0ABN3GHP9_9ACTN</name>
<evidence type="ECO:0000313" key="1">
    <source>
        <dbReference type="EMBL" id="GAA2351904.1"/>
    </source>
</evidence>
<dbReference type="RefSeq" id="WP_310283733.1">
    <property type="nucleotide sequence ID" value="NZ_BAAASX010000029.1"/>
</dbReference>
<evidence type="ECO:0000313" key="2">
    <source>
        <dbReference type="Proteomes" id="UP001501584"/>
    </source>
</evidence>
<dbReference type="EMBL" id="BAAASX010000029">
    <property type="protein sequence ID" value="GAA2351904.1"/>
    <property type="molecule type" value="Genomic_DNA"/>
</dbReference>
<comment type="caution">
    <text evidence="1">The sequence shown here is derived from an EMBL/GenBank/DDBJ whole genome shotgun (WGS) entry which is preliminary data.</text>
</comment>